<dbReference type="PROSITE" id="PS51257">
    <property type="entry name" value="PROKAR_LIPOPROTEIN"/>
    <property type="match status" value="1"/>
</dbReference>
<proteinExistence type="predicted"/>
<evidence type="ECO:0008006" key="3">
    <source>
        <dbReference type="Google" id="ProtNLM"/>
    </source>
</evidence>
<protein>
    <recommendedName>
        <fullName evidence="3">Lipoprotein</fullName>
    </recommendedName>
</protein>
<evidence type="ECO:0000313" key="2">
    <source>
        <dbReference type="Proteomes" id="UP000015106"/>
    </source>
</evidence>
<reference evidence="2" key="1">
    <citation type="journal article" date="2013" name="Nature">
        <title>Draft genome of the wheat A-genome progenitor Triticum urartu.</title>
        <authorList>
            <person name="Ling H.Q."/>
            <person name="Zhao S."/>
            <person name="Liu D."/>
            <person name="Wang J."/>
            <person name="Sun H."/>
            <person name="Zhang C."/>
            <person name="Fan H."/>
            <person name="Li D."/>
            <person name="Dong L."/>
            <person name="Tao Y."/>
            <person name="Gao C."/>
            <person name="Wu H."/>
            <person name="Li Y."/>
            <person name="Cui Y."/>
            <person name="Guo X."/>
            <person name="Zheng S."/>
            <person name="Wang B."/>
            <person name="Yu K."/>
            <person name="Liang Q."/>
            <person name="Yang W."/>
            <person name="Lou X."/>
            <person name="Chen J."/>
            <person name="Feng M."/>
            <person name="Jian J."/>
            <person name="Zhang X."/>
            <person name="Luo G."/>
            <person name="Jiang Y."/>
            <person name="Liu J."/>
            <person name="Wang Z."/>
            <person name="Sha Y."/>
            <person name="Zhang B."/>
            <person name="Wu H."/>
            <person name="Tang D."/>
            <person name="Shen Q."/>
            <person name="Xue P."/>
            <person name="Zou S."/>
            <person name="Wang X."/>
            <person name="Liu X."/>
            <person name="Wang F."/>
            <person name="Yang Y."/>
            <person name="An X."/>
            <person name="Dong Z."/>
            <person name="Zhang K."/>
            <person name="Zhang X."/>
            <person name="Luo M.C."/>
            <person name="Dvorak J."/>
            <person name="Tong Y."/>
            <person name="Wang J."/>
            <person name="Yang H."/>
            <person name="Li Z."/>
            <person name="Wang D."/>
            <person name="Zhang A."/>
            <person name="Wang J."/>
        </authorList>
    </citation>
    <scope>NUCLEOTIDE SEQUENCE</scope>
    <source>
        <strain evidence="2">cv. G1812</strain>
    </source>
</reference>
<reference evidence="1" key="2">
    <citation type="submission" date="2018-03" db="EMBL/GenBank/DDBJ databases">
        <title>The Triticum urartu genome reveals the dynamic nature of wheat genome evolution.</title>
        <authorList>
            <person name="Ling H."/>
            <person name="Ma B."/>
            <person name="Shi X."/>
            <person name="Liu H."/>
            <person name="Dong L."/>
            <person name="Sun H."/>
            <person name="Cao Y."/>
            <person name="Gao Q."/>
            <person name="Zheng S."/>
            <person name="Li Y."/>
            <person name="Yu Y."/>
            <person name="Du H."/>
            <person name="Qi M."/>
            <person name="Li Y."/>
            <person name="Yu H."/>
            <person name="Cui Y."/>
            <person name="Wang N."/>
            <person name="Chen C."/>
            <person name="Wu H."/>
            <person name="Zhao Y."/>
            <person name="Zhang J."/>
            <person name="Li Y."/>
            <person name="Zhou W."/>
            <person name="Zhang B."/>
            <person name="Hu W."/>
            <person name="Eijk M."/>
            <person name="Tang J."/>
            <person name="Witsenboer H."/>
            <person name="Zhao S."/>
            <person name="Li Z."/>
            <person name="Zhang A."/>
            <person name="Wang D."/>
            <person name="Liang C."/>
        </authorList>
    </citation>
    <scope>NUCLEOTIDE SEQUENCE [LARGE SCALE GENOMIC DNA]</scope>
    <source>
        <strain evidence="1">cv. G1812</strain>
    </source>
</reference>
<dbReference type="AlphaFoldDB" id="A0A8R7TY82"/>
<evidence type="ECO:0000313" key="1">
    <source>
        <dbReference type="EnsemblPlants" id="TuG1812G0300003899.01.T01.cds344935"/>
    </source>
</evidence>
<reference evidence="1" key="3">
    <citation type="submission" date="2022-06" db="UniProtKB">
        <authorList>
            <consortium name="EnsemblPlants"/>
        </authorList>
    </citation>
    <scope>IDENTIFICATION</scope>
</reference>
<organism evidence="1 2">
    <name type="scientific">Triticum urartu</name>
    <name type="common">Red wild einkorn</name>
    <name type="synonym">Crithodium urartu</name>
    <dbReference type="NCBI Taxonomy" id="4572"/>
    <lineage>
        <taxon>Eukaryota</taxon>
        <taxon>Viridiplantae</taxon>
        <taxon>Streptophyta</taxon>
        <taxon>Embryophyta</taxon>
        <taxon>Tracheophyta</taxon>
        <taxon>Spermatophyta</taxon>
        <taxon>Magnoliopsida</taxon>
        <taxon>Liliopsida</taxon>
        <taxon>Poales</taxon>
        <taxon>Poaceae</taxon>
        <taxon>BOP clade</taxon>
        <taxon>Pooideae</taxon>
        <taxon>Triticodae</taxon>
        <taxon>Triticeae</taxon>
        <taxon>Triticinae</taxon>
        <taxon>Triticum</taxon>
    </lineage>
</organism>
<dbReference type="EnsemblPlants" id="TuG1812G0300003899.01.T01">
    <property type="protein sequence ID" value="TuG1812G0300003899.01.T01.cds344935"/>
    <property type="gene ID" value="TuG1812G0300003899.01"/>
</dbReference>
<dbReference type="Gramene" id="TuG1812G0300003899.01.T01">
    <property type="protein sequence ID" value="TuG1812G0300003899.01.T01.cds344935"/>
    <property type="gene ID" value="TuG1812G0300003899.01"/>
</dbReference>
<dbReference type="Proteomes" id="UP000015106">
    <property type="component" value="Chromosome 3"/>
</dbReference>
<sequence length="29" mass="3309">MIVMKKKKHPGEISPIGSHLCMLFFFVSC</sequence>
<name>A0A8R7TY82_TRIUA</name>
<keyword evidence="2" id="KW-1185">Reference proteome</keyword>
<accession>A0A8R7TY82</accession>